<reference evidence="1" key="1">
    <citation type="submission" date="2020-12" db="EMBL/GenBank/DDBJ databases">
        <title>Desulfobium dissulfuricans gen. nov., sp. nov., a novel mesophilic, sulfate-reducing bacterium isolated from a deep-sea hydrothermal vent.</title>
        <authorList>
            <person name="Hashimoto Y."/>
            <person name="Tame A."/>
            <person name="Sawayama S."/>
            <person name="Miyazaki J."/>
            <person name="Takai K."/>
            <person name="Nakagawa S."/>
        </authorList>
    </citation>
    <scope>NUCLEOTIDE SEQUENCE</scope>
    <source>
        <strain evidence="1">GF1</strain>
    </source>
</reference>
<dbReference type="EMBL" id="AP024233">
    <property type="protein sequence ID" value="BCO10670.1"/>
    <property type="molecule type" value="Genomic_DNA"/>
</dbReference>
<dbReference type="Proteomes" id="UP001063350">
    <property type="component" value="Chromosome"/>
</dbReference>
<dbReference type="Gene3D" id="3.40.1260.10">
    <property type="entry name" value="DsrEFH-like"/>
    <property type="match status" value="1"/>
</dbReference>
<accession>A0A915UBG1</accession>
<dbReference type="AlphaFoldDB" id="A0A915UBG1"/>
<gene>
    <name evidence="1" type="ORF">GF1_30460</name>
</gene>
<organism evidence="1 2">
    <name type="scientific">Desulfolithobacter dissulfuricans</name>
    <dbReference type="NCBI Taxonomy" id="2795293"/>
    <lineage>
        <taxon>Bacteria</taxon>
        <taxon>Pseudomonadati</taxon>
        <taxon>Thermodesulfobacteriota</taxon>
        <taxon>Desulfobulbia</taxon>
        <taxon>Desulfobulbales</taxon>
        <taxon>Desulfobulbaceae</taxon>
        <taxon>Desulfolithobacter</taxon>
    </lineage>
</organism>
<name>A0A915UBG1_9BACT</name>
<dbReference type="KEGG" id="ddu:GF1_30460"/>
<evidence type="ECO:0000313" key="1">
    <source>
        <dbReference type="EMBL" id="BCO10670.1"/>
    </source>
</evidence>
<evidence type="ECO:0000313" key="2">
    <source>
        <dbReference type="Proteomes" id="UP001063350"/>
    </source>
</evidence>
<dbReference type="InterPro" id="IPR027396">
    <property type="entry name" value="DsrEFH-like"/>
</dbReference>
<dbReference type="RefSeq" id="WP_267927388.1">
    <property type="nucleotide sequence ID" value="NZ_AP024233.1"/>
</dbReference>
<sequence>MQKKTIIFAFRGDPMCFVHVLLNGLDLASRGMEGKIIVEGDAVKLIPEMADTKHFLHQLYTRALEADLIVGACRACSTKLGVAEAIEALDVELIGEMSGHPAMSKYMEQGYTIVTF</sequence>
<keyword evidence="2" id="KW-1185">Reference proteome</keyword>
<proteinExistence type="predicted"/>
<evidence type="ECO:0008006" key="3">
    <source>
        <dbReference type="Google" id="ProtNLM"/>
    </source>
</evidence>
<protein>
    <recommendedName>
        <fullName evidence="3">Cytoplasmic protein</fullName>
    </recommendedName>
</protein>
<dbReference type="SUPFAM" id="SSF75169">
    <property type="entry name" value="DsrEFH-like"/>
    <property type="match status" value="1"/>
</dbReference>